<dbReference type="Proteomes" id="UP001385389">
    <property type="component" value="Chromosome"/>
</dbReference>
<accession>A0ABZ2IX98</accession>
<evidence type="ECO:0008006" key="3">
    <source>
        <dbReference type="Google" id="ProtNLM"/>
    </source>
</evidence>
<protein>
    <recommendedName>
        <fullName evidence="3">Lipoprotein</fullName>
    </recommendedName>
</protein>
<proteinExistence type="predicted"/>
<dbReference type="EMBL" id="CP146609">
    <property type="protein sequence ID" value="WWX23136.1"/>
    <property type="molecule type" value="Genomic_DNA"/>
</dbReference>
<evidence type="ECO:0000313" key="1">
    <source>
        <dbReference type="EMBL" id="WWX23136.1"/>
    </source>
</evidence>
<organism evidence="1 2">
    <name type="scientific">Pseudodesulfovibrio methanolicus</name>
    <dbReference type="NCBI Taxonomy" id="3126690"/>
    <lineage>
        <taxon>Bacteria</taxon>
        <taxon>Pseudomonadati</taxon>
        <taxon>Thermodesulfobacteriota</taxon>
        <taxon>Desulfovibrionia</taxon>
        <taxon>Desulfovibrionales</taxon>
        <taxon>Desulfovibrionaceae</taxon>
    </lineage>
</organism>
<sequence length="322" mass="35661">MIIPNHTPKPRWETFYLLKKTIIVLLFLLAGCAHGLPDRFTDADFSPQTAQILPECDLSFASLNGKKVSLDVTYAHDGTFTIEDYDLGNKKKVSAAFKESGALKKYLLQLIKENGMTVVRPSTNEDMHLALHIKKAACILEEANADIAQGLTVSNKADARWGVIVEANLSINNKPDIPFRRIIVFRKSIAADQKIIYLLFTMHGNFESTLTCDAEYLDKTPIAHVAADFKQVVTSVVIPIIDTDAAGQIVVYNPRTGAVDKTITPETPFGQPLLDCIGVCRKGNQMPQNVLYYTTPRGYMTVLAKDLIGFVFEEMVKYSVGS</sequence>
<dbReference type="RefSeq" id="WP_338668850.1">
    <property type="nucleotide sequence ID" value="NZ_CP146609.1"/>
</dbReference>
<keyword evidence="2" id="KW-1185">Reference proteome</keyword>
<name>A0ABZ2IX98_9BACT</name>
<gene>
    <name evidence="1" type="ORF">V8V93_02785</name>
</gene>
<reference evidence="1 2" key="1">
    <citation type="submission" date="2024-03" db="EMBL/GenBank/DDBJ databases">
        <title>Phenotype and Genome Characterization of a Sulfate-Reducing Bacterium Pseudodesulfovibrio sp. strain 5S69, isolated from Petroleum Reservoir in Tatarstan (Russia).</title>
        <authorList>
            <person name="Bidzhieva S.K."/>
            <person name="Kadnikov V."/>
            <person name="Tourova T.P."/>
            <person name="Samigullina S.R."/>
            <person name="Sokolova D.S."/>
            <person name="Poltaraus A.B."/>
            <person name="Avtukh A.N."/>
            <person name="Tereshina V.M."/>
            <person name="Mardanov A.V."/>
            <person name="Nazina T.N."/>
        </authorList>
    </citation>
    <scope>NUCLEOTIDE SEQUENCE [LARGE SCALE GENOMIC DNA]</scope>
    <source>
        <strain evidence="1 2">5S69</strain>
    </source>
</reference>
<evidence type="ECO:0000313" key="2">
    <source>
        <dbReference type="Proteomes" id="UP001385389"/>
    </source>
</evidence>